<dbReference type="SUPFAM" id="SSF58104">
    <property type="entry name" value="Methyl-accepting chemotaxis protein (MCP) signaling domain"/>
    <property type="match status" value="1"/>
</dbReference>
<dbReference type="PROSITE" id="PS50111">
    <property type="entry name" value="CHEMOTAXIS_TRANSDUC_2"/>
    <property type="match status" value="1"/>
</dbReference>
<sequence>MRGRYYKMDERLQSIINVAPLIQKLMPLDCMIGITDREKFLYYLPGREISLGSDLKGRKISTEDGLYHAINSGREHSVTIPAEVFGIPFKSLAVPVKDDHGQVVGAIALGLSLKTQETLLGISKMIVTSSKEISEATKELAESAEELALQQELLNRLSNEVLEQVKKTDKILKFINDVAMKSNLLGLNASIEASRAGDQGKGFAVVAEEIRKMAVNSAQSVKEIREILDLIKERVTVMNSKISQTTDIGHQQVAATEEIYASVQEFSDSAHKIEEVAKIV</sequence>
<proteinExistence type="predicted"/>
<dbReference type="InterPro" id="IPR004089">
    <property type="entry name" value="MCPsignal_dom"/>
</dbReference>
<evidence type="ECO:0000313" key="5">
    <source>
        <dbReference type="EMBL" id="KAB2953489.1"/>
    </source>
</evidence>
<organism evidence="5 6">
    <name type="scientific">Heliorestis acidaminivorans</name>
    <dbReference type="NCBI Taxonomy" id="553427"/>
    <lineage>
        <taxon>Bacteria</taxon>
        <taxon>Bacillati</taxon>
        <taxon>Bacillota</taxon>
        <taxon>Clostridia</taxon>
        <taxon>Eubacteriales</taxon>
        <taxon>Heliobacteriaceae</taxon>
        <taxon>Heliorestis</taxon>
    </lineage>
</organism>
<comment type="caution">
    <text evidence="5">The sequence shown here is derived from an EMBL/GenBank/DDBJ whole genome shotgun (WGS) entry which is preliminary data.</text>
</comment>
<dbReference type="AlphaFoldDB" id="A0A6I0ETS3"/>
<evidence type="ECO:0000313" key="6">
    <source>
        <dbReference type="Proteomes" id="UP000468766"/>
    </source>
</evidence>
<feature type="coiled-coil region" evidence="3">
    <location>
        <begin position="126"/>
        <end position="160"/>
    </location>
</feature>
<feature type="domain" description="Methyl-accepting transducer" evidence="4">
    <location>
        <begin position="159"/>
        <end position="280"/>
    </location>
</feature>
<evidence type="ECO:0000259" key="4">
    <source>
        <dbReference type="PROSITE" id="PS50111"/>
    </source>
</evidence>
<dbReference type="OrthoDB" id="9807021at2"/>
<dbReference type="SUPFAM" id="SSF103190">
    <property type="entry name" value="Sensory domain-like"/>
    <property type="match status" value="1"/>
</dbReference>
<dbReference type="Pfam" id="PF00015">
    <property type="entry name" value="MCPsignal"/>
    <property type="match status" value="1"/>
</dbReference>
<evidence type="ECO:0000256" key="1">
    <source>
        <dbReference type="ARBA" id="ARBA00023224"/>
    </source>
</evidence>
<dbReference type="Gene3D" id="1.10.287.950">
    <property type="entry name" value="Methyl-accepting chemotaxis protein"/>
    <property type="match status" value="1"/>
</dbReference>
<dbReference type="GO" id="GO:0016020">
    <property type="term" value="C:membrane"/>
    <property type="evidence" value="ECO:0007669"/>
    <property type="project" value="InterPro"/>
</dbReference>
<name>A0A6I0ETS3_9FIRM</name>
<protein>
    <submittedName>
        <fullName evidence="5">Chemotaxis protein</fullName>
    </submittedName>
</protein>
<dbReference type="GO" id="GO:0007165">
    <property type="term" value="P:signal transduction"/>
    <property type="evidence" value="ECO:0007669"/>
    <property type="project" value="UniProtKB-KW"/>
</dbReference>
<dbReference type="Proteomes" id="UP000468766">
    <property type="component" value="Unassembled WGS sequence"/>
</dbReference>
<dbReference type="InterPro" id="IPR029151">
    <property type="entry name" value="Sensor-like_sf"/>
</dbReference>
<dbReference type="EMBL" id="WBXO01000003">
    <property type="protein sequence ID" value="KAB2953489.1"/>
    <property type="molecule type" value="Genomic_DNA"/>
</dbReference>
<dbReference type="SMART" id="SM00283">
    <property type="entry name" value="MA"/>
    <property type="match status" value="1"/>
</dbReference>
<evidence type="ECO:0000256" key="2">
    <source>
        <dbReference type="PROSITE-ProRule" id="PRU00284"/>
    </source>
</evidence>
<accession>A0A6I0ETS3</accession>
<reference evidence="5 6" key="1">
    <citation type="submission" date="2019-10" db="EMBL/GenBank/DDBJ databases">
        <title>Whole-genome sequence of the extremophile Heliorestis acidaminivorans DSM 24790.</title>
        <authorList>
            <person name="Kyndt J.A."/>
            <person name="Meyer T.E."/>
        </authorList>
    </citation>
    <scope>NUCLEOTIDE SEQUENCE [LARGE SCALE GENOMIC DNA]</scope>
    <source>
        <strain evidence="5 6">DSM 24790</strain>
    </source>
</reference>
<keyword evidence="1 2" id="KW-0807">Transducer</keyword>
<gene>
    <name evidence="5" type="ORF">F9B85_04870</name>
</gene>
<dbReference type="PANTHER" id="PTHR32089">
    <property type="entry name" value="METHYL-ACCEPTING CHEMOTAXIS PROTEIN MCPB"/>
    <property type="match status" value="1"/>
</dbReference>
<keyword evidence="6" id="KW-1185">Reference proteome</keyword>
<evidence type="ECO:0000256" key="3">
    <source>
        <dbReference type="SAM" id="Coils"/>
    </source>
</evidence>
<dbReference type="PANTHER" id="PTHR32089:SF112">
    <property type="entry name" value="LYSOZYME-LIKE PROTEIN-RELATED"/>
    <property type="match status" value="1"/>
</dbReference>
<keyword evidence="3" id="KW-0175">Coiled coil</keyword>